<evidence type="ECO:0000256" key="3">
    <source>
        <dbReference type="ARBA" id="ARBA00022801"/>
    </source>
</evidence>
<sequence>MPSEGPNVVFVLTDDQGYGDLSCHGNPVVRTPNLDALHASSVRLTDYHVGPTCAPTRAGLLTGHYANSTGVWHTIGGRSLLRSDEVSMADYFQRSGYATGIFGKWHLGDNAPYRPQDRGFETVVVHGGGGVGQTPDYWGNSYFDDSYWDGDQHTRYEGFCTDVWFQEALRFIERNRKGKFFCYIPTNAPHSPHLVDPAYSDPYLPLTPHEERAKFYGMVANIDENVGGLRRRLAELGLGENTIFIFMTDNGSAGGVAVDGSQFVTSGFNAGMRGQKGSEYDGGHRVPFFLHWPAGGISAGHDVDVVTANVDVLPTLIE</sequence>
<feature type="non-terminal residue" evidence="6">
    <location>
        <position position="318"/>
    </location>
</feature>
<keyword evidence="4" id="KW-0106">Calcium</keyword>
<comment type="caution">
    <text evidence="6">The sequence shown here is derived from an EMBL/GenBank/DDBJ whole genome shotgun (WGS) entry which is preliminary data.</text>
</comment>
<dbReference type="PROSITE" id="PS00523">
    <property type="entry name" value="SULFATASE_1"/>
    <property type="match status" value="1"/>
</dbReference>
<dbReference type="PANTHER" id="PTHR42693">
    <property type="entry name" value="ARYLSULFATASE FAMILY MEMBER"/>
    <property type="match status" value="1"/>
</dbReference>
<comment type="similarity">
    <text evidence="1">Belongs to the sulfatase family.</text>
</comment>
<keyword evidence="3" id="KW-0378">Hydrolase</keyword>
<dbReference type="EMBL" id="VYDA01000263">
    <property type="protein sequence ID" value="MYH61499.1"/>
    <property type="molecule type" value="Genomic_DNA"/>
</dbReference>
<dbReference type="InterPro" id="IPR017850">
    <property type="entry name" value="Alkaline_phosphatase_core_sf"/>
</dbReference>
<evidence type="ECO:0000259" key="5">
    <source>
        <dbReference type="Pfam" id="PF00884"/>
    </source>
</evidence>
<evidence type="ECO:0000256" key="2">
    <source>
        <dbReference type="ARBA" id="ARBA00022723"/>
    </source>
</evidence>
<dbReference type="PANTHER" id="PTHR42693:SF53">
    <property type="entry name" value="ENDO-4-O-SULFATASE"/>
    <property type="match status" value="1"/>
</dbReference>
<feature type="domain" description="Sulfatase N-terminal" evidence="5">
    <location>
        <begin position="6"/>
        <end position="317"/>
    </location>
</feature>
<evidence type="ECO:0000256" key="4">
    <source>
        <dbReference type="ARBA" id="ARBA00022837"/>
    </source>
</evidence>
<dbReference type="GO" id="GO:0004065">
    <property type="term" value="F:arylsulfatase activity"/>
    <property type="evidence" value="ECO:0007669"/>
    <property type="project" value="TreeGrafter"/>
</dbReference>
<dbReference type="SUPFAM" id="SSF53649">
    <property type="entry name" value="Alkaline phosphatase-like"/>
    <property type="match status" value="1"/>
</dbReference>
<organism evidence="6">
    <name type="scientific">Caldilineaceae bacterium SB0675_bin_29</name>
    <dbReference type="NCBI Taxonomy" id="2605266"/>
    <lineage>
        <taxon>Bacteria</taxon>
        <taxon>Bacillati</taxon>
        <taxon>Chloroflexota</taxon>
        <taxon>Caldilineae</taxon>
        <taxon>Caldilineales</taxon>
        <taxon>Caldilineaceae</taxon>
    </lineage>
</organism>
<keyword evidence="2" id="KW-0479">Metal-binding</keyword>
<evidence type="ECO:0000256" key="1">
    <source>
        <dbReference type="ARBA" id="ARBA00008779"/>
    </source>
</evidence>
<accession>A0A6B1FY11</accession>
<proteinExistence type="inferred from homology"/>
<dbReference type="GO" id="GO:0046872">
    <property type="term" value="F:metal ion binding"/>
    <property type="evidence" value="ECO:0007669"/>
    <property type="project" value="UniProtKB-KW"/>
</dbReference>
<dbReference type="InterPro" id="IPR024607">
    <property type="entry name" value="Sulfatase_CS"/>
</dbReference>
<dbReference type="Pfam" id="PF00884">
    <property type="entry name" value="Sulfatase"/>
    <property type="match status" value="1"/>
</dbReference>
<dbReference type="InterPro" id="IPR000917">
    <property type="entry name" value="Sulfatase_N"/>
</dbReference>
<reference evidence="6" key="1">
    <citation type="submission" date="2019-09" db="EMBL/GenBank/DDBJ databases">
        <title>Characterisation of the sponge microbiome using genome-centric metagenomics.</title>
        <authorList>
            <person name="Engelberts J.P."/>
            <person name="Robbins S.J."/>
            <person name="De Goeij J.M."/>
            <person name="Aranda M."/>
            <person name="Bell S.C."/>
            <person name="Webster N.S."/>
        </authorList>
    </citation>
    <scope>NUCLEOTIDE SEQUENCE</scope>
    <source>
        <strain evidence="6">SB0675_bin_29</strain>
    </source>
</reference>
<name>A0A6B1FY11_9CHLR</name>
<protein>
    <submittedName>
        <fullName evidence="6">Arylsulfatase</fullName>
    </submittedName>
</protein>
<dbReference type="CDD" id="cd16146">
    <property type="entry name" value="ARS_like"/>
    <property type="match status" value="1"/>
</dbReference>
<dbReference type="Gene3D" id="3.40.720.10">
    <property type="entry name" value="Alkaline Phosphatase, subunit A"/>
    <property type="match status" value="1"/>
</dbReference>
<evidence type="ECO:0000313" key="6">
    <source>
        <dbReference type="EMBL" id="MYH61499.1"/>
    </source>
</evidence>
<dbReference type="AlphaFoldDB" id="A0A6B1FY11"/>
<dbReference type="InterPro" id="IPR050738">
    <property type="entry name" value="Sulfatase"/>
</dbReference>
<gene>
    <name evidence="6" type="ORF">F4148_06940</name>
</gene>